<dbReference type="InterPro" id="IPR041116">
    <property type="entry name" value="SLATT_3"/>
</dbReference>
<evidence type="ECO:0000313" key="4">
    <source>
        <dbReference type="EMBL" id="MFC4563397.1"/>
    </source>
</evidence>
<feature type="transmembrane region" description="Helical" evidence="1">
    <location>
        <begin position="29"/>
        <end position="50"/>
    </location>
</feature>
<feature type="transmembrane region" description="Helical" evidence="1">
    <location>
        <begin position="192"/>
        <end position="214"/>
    </location>
</feature>
<dbReference type="Pfam" id="PF18184">
    <property type="entry name" value="SLATT_3"/>
    <property type="match status" value="1"/>
</dbReference>
<proteinExistence type="predicted"/>
<organism evidence="4 5">
    <name type="scientific">Nocardiopsis mangrovi</name>
    <dbReference type="NCBI Taxonomy" id="1179818"/>
    <lineage>
        <taxon>Bacteria</taxon>
        <taxon>Bacillati</taxon>
        <taxon>Actinomycetota</taxon>
        <taxon>Actinomycetes</taxon>
        <taxon>Streptosporangiales</taxon>
        <taxon>Nocardiopsidaceae</taxon>
        <taxon>Nocardiopsis</taxon>
    </lineage>
</organism>
<accession>A0ABV9DY62</accession>
<keyword evidence="1" id="KW-0472">Membrane</keyword>
<keyword evidence="1" id="KW-0812">Transmembrane</keyword>
<feature type="transmembrane region" description="Helical" evidence="1">
    <location>
        <begin position="56"/>
        <end position="74"/>
    </location>
</feature>
<feature type="domain" description="SMODS and SLOG-associating 2TM effector" evidence="3">
    <location>
        <begin position="10"/>
        <end position="164"/>
    </location>
</feature>
<dbReference type="Proteomes" id="UP001595923">
    <property type="component" value="Unassembled WGS sequence"/>
</dbReference>
<dbReference type="RefSeq" id="WP_378575636.1">
    <property type="nucleotide sequence ID" value="NZ_JBHSFQ010000015.1"/>
</dbReference>
<protein>
    <submittedName>
        <fullName evidence="4">DUF4231 domain-containing protein</fullName>
    </submittedName>
</protein>
<dbReference type="NCBIfam" id="NF033610">
    <property type="entry name" value="SLATT_3"/>
    <property type="match status" value="1"/>
</dbReference>
<dbReference type="Pfam" id="PF18181">
    <property type="entry name" value="SLATT_1"/>
    <property type="match status" value="1"/>
</dbReference>
<name>A0ABV9DY62_9ACTN</name>
<evidence type="ECO:0000259" key="3">
    <source>
        <dbReference type="Pfam" id="PF18184"/>
    </source>
</evidence>
<dbReference type="InterPro" id="IPR040884">
    <property type="entry name" value="SLATT_1"/>
</dbReference>
<keyword evidence="1" id="KW-1133">Transmembrane helix</keyword>
<comment type="caution">
    <text evidence="4">The sequence shown here is derived from an EMBL/GenBank/DDBJ whole genome shotgun (WGS) entry which is preliminary data.</text>
</comment>
<evidence type="ECO:0000313" key="5">
    <source>
        <dbReference type="Proteomes" id="UP001595923"/>
    </source>
</evidence>
<feature type="domain" description="SMODS and SLOG-associating 2TM effector" evidence="2">
    <location>
        <begin position="167"/>
        <end position="288"/>
    </location>
</feature>
<gene>
    <name evidence="4" type="ORF">ACFO4E_16150</name>
</gene>
<dbReference type="EMBL" id="JBHSFQ010000015">
    <property type="protein sequence ID" value="MFC4563397.1"/>
    <property type="molecule type" value="Genomic_DNA"/>
</dbReference>
<reference evidence="5" key="1">
    <citation type="journal article" date="2019" name="Int. J. Syst. Evol. Microbiol.">
        <title>The Global Catalogue of Microorganisms (GCM) 10K type strain sequencing project: providing services to taxonomists for standard genome sequencing and annotation.</title>
        <authorList>
            <consortium name="The Broad Institute Genomics Platform"/>
            <consortium name="The Broad Institute Genome Sequencing Center for Infectious Disease"/>
            <person name="Wu L."/>
            <person name="Ma J."/>
        </authorList>
    </citation>
    <scope>NUCLEOTIDE SEQUENCE [LARGE SCALE GENOMIC DNA]</scope>
    <source>
        <strain evidence="5">XZYJ18</strain>
    </source>
</reference>
<keyword evidence="5" id="KW-1185">Reference proteome</keyword>
<feature type="transmembrane region" description="Helical" evidence="1">
    <location>
        <begin position="220"/>
        <end position="237"/>
    </location>
</feature>
<evidence type="ECO:0000259" key="2">
    <source>
        <dbReference type="Pfam" id="PF18181"/>
    </source>
</evidence>
<evidence type="ECO:0000256" key="1">
    <source>
        <dbReference type="SAM" id="Phobius"/>
    </source>
</evidence>
<sequence length="295" mass="31902">MERIRYDDLPALLRAADTNSLAGQRRLLLITRVQLTSLIAAAGLGMLSLSGWAGDAAAVLAAVAFGTALVTEVFRLKDRPDRLWYAGRAVAESAKTLTWRYMVGGAPLGIRGAGGDGADTRLLDRFREISSDLDAGWLVPARGSADEITTAMRRARALPLADRRLLYLRERLDDQRAWYAGKSRWNARRSTLWSVGLAAVELAGLALGIARAAGLFEVDLLGFAAALAAAGAAWVQTRQHQNLATAYGVASHEISLIRARADHSVTEEEWALFVSDAEEAISREHTLWRASHSGG</sequence>
<dbReference type="NCBIfam" id="NF033634">
    <property type="entry name" value="SLATT_1"/>
    <property type="match status" value="1"/>
</dbReference>